<feature type="domain" description="DUF577" evidence="1">
    <location>
        <begin position="385"/>
        <end position="560"/>
    </location>
</feature>
<evidence type="ECO:0000313" key="2">
    <source>
        <dbReference type="EMBL" id="ESQ50062.1"/>
    </source>
</evidence>
<dbReference type="STRING" id="72664.V4M553"/>
<dbReference type="PANTHER" id="PTHR31861:SF21">
    <property type="entry name" value="DUF577 DOMAIN-CONTAINING PROTEIN-RELATED"/>
    <property type="match status" value="1"/>
</dbReference>
<sequence>MAEGSLSLMLKSRGLLATPSHEGLAIIVDQLYTHKESVEYQTARALYDFCVANFSNCLTLMLLKVYRHASDEVARFRSILLLSDTLTKQRNRGFELALYVLDDIKKLLISCLTMPNPKKPDTKILRIIVSLVAFDAVNHDISGGWDELGDCILSLTSSDPFRAFNVFLDLPPVHGGFIDRFLYKLIEEVHKILSHPEKDKDEDWTLALETAVKLGIRLSDSELRFNLAKEILESVFNSANALVSMGMEGFLQGALEQLVRYLAKEVELCKWSSVQCGFVAEFSCRIAGIGGAATRETAKKINQMVTKLDKYEDNPSFKLSPSRVENQGNGFGDDREMYYELTTKSAFDILRAFLLADHNDRARETAIRRLHDLVCDHDLNLIEIDKLLPLLITCLKDKGMPENTFRILGQVVFHVALEAFSYRNDMWFDLWDYIATETEAEFSKAVYIFQCLTMRLDDKKNSLVLLALKNLVPEMCKRLNPPGELLVDNSSWVLAFTGAFCAVIRLINIPSPVGFVKMIADNMIDSVKELVERKMEVGLVRRAFRDLESIVEKQWDWYQTCEYRFVKGLLWKLYAIEGMKMESKMVLWRINGILERNVNEEFKVLPETKLDWLNQSETTLAN</sequence>
<dbReference type="OMA" id="YVLWRIN"/>
<dbReference type="InterPro" id="IPR007598">
    <property type="entry name" value="DUF577"/>
</dbReference>
<dbReference type="InterPro" id="IPR016024">
    <property type="entry name" value="ARM-type_fold"/>
</dbReference>
<proteinExistence type="predicted"/>
<organism evidence="2 3">
    <name type="scientific">Eutrema salsugineum</name>
    <name type="common">Saltwater cress</name>
    <name type="synonym">Sisymbrium salsugineum</name>
    <dbReference type="NCBI Taxonomy" id="72664"/>
    <lineage>
        <taxon>Eukaryota</taxon>
        <taxon>Viridiplantae</taxon>
        <taxon>Streptophyta</taxon>
        <taxon>Embryophyta</taxon>
        <taxon>Tracheophyta</taxon>
        <taxon>Spermatophyta</taxon>
        <taxon>Magnoliopsida</taxon>
        <taxon>eudicotyledons</taxon>
        <taxon>Gunneridae</taxon>
        <taxon>Pentapetalae</taxon>
        <taxon>rosids</taxon>
        <taxon>malvids</taxon>
        <taxon>Brassicales</taxon>
        <taxon>Brassicaceae</taxon>
        <taxon>Eutremeae</taxon>
        <taxon>Eutrema</taxon>
    </lineage>
</organism>
<name>V4M553_EUTSA</name>
<reference evidence="2 3" key="1">
    <citation type="journal article" date="2013" name="Front. Plant Sci.">
        <title>The Reference Genome of the Halophytic Plant Eutrema salsugineum.</title>
        <authorList>
            <person name="Yang R."/>
            <person name="Jarvis D.E."/>
            <person name="Chen H."/>
            <person name="Beilstein M.A."/>
            <person name="Grimwood J."/>
            <person name="Jenkins J."/>
            <person name="Shu S."/>
            <person name="Prochnik S."/>
            <person name="Xin M."/>
            <person name="Ma C."/>
            <person name="Schmutz J."/>
            <person name="Wing R.A."/>
            <person name="Mitchell-Olds T."/>
            <person name="Schumaker K.S."/>
            <person name="Wang X."/>
        </authorList>
    </citation>
    <scope>NUCLEOTIDE SEQUENCE [LARGE SCALE GENOMIC DNA]</scope>
</reference>
<dbReference type="Gene3D" id="1.25.10.10">
    <property type="entry name" value="Leucine-rich Repeat Variant"/>
    <property type="match status" value="1"/>
</dbReference>
<protein>
    <recommendedName>
        <fullName evidence="1">DUF577 domain-containing protein</fullName>
    </recommendedName>
</protein>
<dbReference type="eggNOG" id="ENOG502SCDU">
    <property type="taxonomic scope" value="Eukaryota"/>
</dbReference>
<feature type="domain" description="DUF577" evidence="1">
    <location>
        <begin position="101"/>
        <end position="272"/>
    </location>
</feature>
<dbReference type="PANTHER" id="PTHR31861">
    <property type="entry name" value="OS10G0507500 PROTEIN"/>
    <property type="match status" value="1"/>
</dbReference>
<dbReference type="EMBL" id="KI517398">
    <property type="protein sequence ID" value="ESQ50062.1"/>
    <property type="molecule type" value="Genomic_DNA"/>
</dbReference>
<accession>V4M553</accession>
<dbReference type="Pfam" id="PF04510">
    <property type="entry name" value="DUF577"/>
    <property type="match status" value="2"/>
</dbReference>
<dbReference type="InterPro" id="IPR011989">
    <property type="entry name" value="ARM-like"/>
</dbReference>
<dbReference type="OrthoDB" id="1048459at2759"/>
<dbReference type="Proteomes" id="UP000030689">
    <property type="component" value="Unassembled WGS sequence"/>
</dbReference>
<dbReference type="AlphaFoldDB" id="V4M553"/>
<evidence type="ECO:0000313" key="3">
    <source>
        <dbReference type="Proteomes" id="UP000030689"/>
    </source>
</evidence>
<dbReference type="SUPFAM" id="SSF48371">
    <property type="entry name" value="ARM repeat"/>
    <property type="match status" value="1"/>
</dbReference>
<gene>
    <name evidence="2" type="ORF">EUTSA_v10001931mg</name>
</gene>
<keyword evidence="3" id="KW-1185">Reference proteome</keyword>
<dbReference type="KEGG" id="eus:EUTSA_v10001931mg"/>
<dbReference type="Gramene" id="ESQ50062">
    <property type="protein sequence ID" value="ESQ50062"/>
    <property type="gene ID" value="EUTSA_v10001931mg"/>
</dbReference>
<evidence type="ECO:0000259" key="1">
    <source>
        <dbReference type="Pfam" id="PF04510"/>
    </source>
</evidence>